<comment type="catalytic activity">
    <reaction evidence="9">
        <text>DNA(n) + a 2'-deoxyribonucleoside 5'-triphosphate = DNA(n+1) + diphosphate</text>
        <dbReference type="Rhea" id="RHEA:22508"/>
        <dbReference type="Rhea" id="RHEA-COMP:17339"/>
        <dbReference type="Rhea" id="RHEA-COMP:17340"/>
        <dbReference type="ChEBI" id="CHEBI:33019"/>
        <dbReference type="ChEBI" id="CHEBI:61560"/>
        <dbReference type="ChEBI" id="CHEBI:173112"/>
        <dbReference type="EC" id="2.7.7.7"/>
    </reaction>
</comment>
<dbReference type="Proteomes" id="UP000703269">
    <property type="component" value="Mitochondrion MT"/>
</dbReference>
<dbReference type="Pfam" id="PF03175">
    <property type="entry name" value="DNA_pol_B_2"/>
    <property type="match status" value="1"/>
</dbReference>
<evidence type="ECO:0000256" key="5">
    <source>
        <dbReference type="ARBA" id="ARBA00022695"/>
    </source>
</evidence>
<accession>A0A9N7KZX9</accession>
<dbReference type="EMBL" id="LC707859">
    <property type="protein sequence ID" value="BDI12843.1"/>
    <property type="molecule type" value="Genomic_DNA"/>
</dbReference>
<evidence type="ECO:0000256" key="6">
    <source>
        <dbReference type="ARBA" id="ARBA00022705"/>
    </source>
</evidence>
<dbReference type="Gene3D" id="3.30.420.10">
    <property type="entry name" value="Ribonuclease H-like superfamily/Ribonuclease H"/>
    <property type="match status" value="1"/>
</dbReference>
<evidence type="ECO:0000256" key="7">
    <source>
        <dbReference type="ARBA" id="ARBA00022932"/>
    </source>
</evidence>
<dbReference type="InterPro" id="IPR043502">
    <property type="entry name" value="DNA/RNA_pol_sf"/>
</dbReference>
<organism evidence="11 12">
    <name type="scientific">Phanerochaete sordida</name>
    <dbReference type="NCBI Taxonomy" id="48140"/>
    <lineage>
        <taxon>Eukaryota</taxon>
        <taxon>Fungi</taxon>
        <taxon>Dikarya</taxon>
        <taxon>Basidiomycota</taxon>
        <taxon>Agaricomycotina</taxon>
        <taxon>Agaricomycetes</taxon>
        <taxon>Polyporales</taxon>
        <taxon>Phanerochaetaceae</taxon>
        <taxon>Phanerochaete</taxon>
    </lineage>
</organism>
<keyword evidence="6" id="KW-0235">DNA replication</keyword>
<proteinExistence type="inferred from homology"/>
<dbReference type="InterPro" id="IPR036397">
    <property type="entry name" value="RNaseH_sf"/>
</dbReference>
<evidence type="ECO:0000256" key="2">
    <source>
        <dbReference type="ARBA" id="ARBA00012417"/>
    </source>
</evidence>
<keyword evidence="7" id="KW-0239">DNA-directed DNA polymerase</keyword>
<sequence>MAIKLKVEDRTIIFKDSYLLLPLGLRNLCQSFGVTSQKTNFPFLLSDINYVGEFPEYKFWSKMELFEYEYLRREFNKTGIKWSFRDESIKYCYMDCACLYEVLIKFNELIFKEFSVNIHGSLTLPSLSMKIFKVHYMPKDTIYQLLGNVEKDIRESYTGGAVDVYQHHNVIHNDFSVNEKTQCYYYDVNSLYPKVMASFKMPVGKPIAFEGDIRAVDPKAFGFFYCHIFCPDYIQHPILQRRIKTANGLRTVAGTGEWTGWVCSSELDAVLHLGYEFKILKGYKFETAIIFDKFVAKMGAIRETYPKSDPMNLIAKLLMNSLYGKFGMRSENTTVEIFDSTDPEQALQLQNNLDLYGDSLKDYIQLEDFCILVKQSVIQSIVEGGEDLYHGLDVNIAIASAVTSGGRVYMSPIKNNPAFNLYYSDTDSVVINKELDEVFVGTKIGQFKLEHIIKEAVFLAPKFYGFINEKGEEFMKGKGVTSVALKDLSFSILLNLLKPNTSFEFTQEKWFKNMYTSEITVANMAYILKATTNKRHSLYQKCINNDGTVGTCLYKTFPYKYSDIIVNKINK</sequence>
<reference evidence="11" key="1">
    <citation type="submission" date="2022-04" db="EMBL/GenBank/DDBJ databases">
        <title>The complete mitochondrial genome of the white-rot fungus Phanerochaete sordida YK-624.</title>
        <authorList>
            <person name="Mori T."/>
            <person name="Dohra H."/>
            <person name="Hirai H."/>
            <person name="Kawagishi H."/>
        </authorList>
    </citation>
    <scope>NUCLEOTIDE SEQUENCE</scope>
    <source>
        <strain evidence="11">YK-624</strain>
    </source>
</reference>
<dbReference type="PANTHER" id="PTHR33568">
    <property type="entry name" value="DNA POLYMERASE"/>
    <property type="match status" value="1"/>
</dbReference>
<dbReference type="InterPro" id="IPR012337">
    <property type="entry name" value="RNaseH-like_sf"/>
</dbReference>
<comment type="similarity">
    <text evidence="1">Belongs to the DNA polymerase type-B family.</text>
</comment>
<evidence type="ECO:0000313" key="11">
    <source>
        <dbReference type="EMBL" id="BDI12843.1"/>
    </source>
</evidence>
<evidence type="ECO:0000256" key="9">
    <source>
        <dbReference type="ARBA" id="ARBA00049244"/>
    </source>
</evidence>
<dbReference type="InterPro" id="IPR023211">
    <property type="entry name" value="DNA_pol_palm_dom_sf"/>
</dbReference>
<evidence type="ECO:0000259" key="10">
    <source>
        <dbReference type="Pfam" id="PF03175"/>
    </source>
</evidence>
<evidence type="ECO:0000256" key="8">
    <source>
        <dbReference type="ARBA" id="ARBA00023125"/>
    </source>
</evidence>
<keyword evidence="11" id="KW-0496">Mitochondrion</keyword>
<dbReference type="GO" id="GO:0003887">
    <property type="term" value="F:DNA-directed DNA polymerase activity"/>
    <property type="evidence" value="ECO:0007669"/>
    <property type="project" value="UniProtKB-KW"/>
</dbReference>
<dbReference type="InterPro" id="IPR017964">
    <property type="entry name" value="DNA-dir_DNA_pol_B_CS"/>
</dbReference>
<dbReference type="GO" id="GO:0003677">
    <property type="term" value="F:DNA binding"/>
    <property type="evidence" value="ECO:0007669"/>
    <property type="project" value="UniProtKB-KW"/>
</dbReference>
<protein>
    <recommendedName>
        <fullName evidence="3">Probable DNA polymerase</fullName>
        <ecNumber evidence="2">2.7.7.7</ecNumber>
    </recommendedName>
</protein>
<dbReference type="PRINTS" id="PR00106">
    <property type="entry name" value="DNAPOLB"/>
</dbReference>
<name>A0A9N7KZX9_9APHY</name>
<dbReference type="PANTHER" id="PTHR33568:SF3">
    <property type="entry name" value="DNA-DIRECTED DNA POLYMERASE"/>
    <property type="match status" value="1"/>
</dbReference>
<dbReference type="InterPro" id="IPR004868">
    <property type="entry name" value="DNA-dir_DNA_pol_B_mt/vir"/>
</dbReference>
<dbReference type="SUPFAM" id="SSF53098">
    <property type="entry name" value="Ribonuclease H-like"/>
    <property type="match status" value="1"/>
</dbReference>
<evidence type="ECO:0000256" key="3">
    <source>
        <dbReference type="ARBA" id="ARBA00014385"/>
    </source>
</evidence>
<keyword evidence="5" id="KW-0548">Nucleotidyltransferase</keyword>
<geneLocation type="mitochondrion" evidence="11"/>
<keyword evidence="4" id="KW-0808">Transferase</keyword>
<dbReference type="AlphaFoldDB" id="A0A9N7KZX9"/>
<dbReference type="EC" id="2.7.7.7" evidence="2"/>
<evidence type="ECO:0000256" key="4">
    <source>
        <dbReference type="ARBA" id="ARBA00022679"/>
    </source>
</evidence>
<evidence type="ECO:0000313" key="12">
    <source>
        <dbReference type="Proteomes" id="UP000703269"/>
    </source>
</evidence>
<dbReference type="Gene3D" id="3.90.1600.10">
    <property type="entry name" value="Palm domain of DNA polymerase"/>
    <property type="match status" value="2"/>
</dbReference>
<evidence type="ECO:0000256" key="1">
    <source>
        <dbReference type="ARBA" id="ARBA00005755"/>
    </source>
</evidence>
<dbReference type="OrthoDB" id="2692647at2759"/>
<dbReference type="SUPFAM" id="SSF56672">
    <property type="entry name" value="DNA/RNA polymerases"/>
    <property type="match status" value="1"/>
</dbReference>
<dbReference type="Gene3D" id="1.10.287.690">
    <property type="entry name" value="Helix hairpin bin"/>
    <property type="match status" value="1"/>
</dbReference>
<feature type="domain" description="DNA-directed DNA polymerase family B mitochondria/virus" evidence="10">
    <location>
        <begin position="3"/>
        <end position="345"/>
    </location>
</feature>
<dbReference type="InterPro" id="IPR006172">
    <property type="entry name" value="DNA-dir_DNA_pol_B"/>
</dbReference>
<keyword evidence="8" id="KW-0238">DNA-binding</keyword>
<dbReference type="PROSITE" id="PS00116">
    <property type="entry name" value="DNA_POLYMERASE_B"/>
    <property type="match status" value="1"/>
</dbReference>
<dbReference type="GO" id="GO:0006260">
    <property type="term" value="P:DNA replication"/>
    <property type="evidence" value="ECO:0007669"/>
    <property type="project" value="UniProtKB-KW"/>
</dbReference>
<dbReference type="GO" id="GO:0000166">
    <property type="term" value="F:nucleotide binding"/>
    <property type="evidence" value="ECO:0007669"/>
    <property type="project" value="InterPro"/>
</dbReference>
<keyword evidence="12" id="KW-1185">Reference proteome</keyword>